<dbReference type="OrthoDB" id="4454541at2759"/>
<keyword evidence="4" id="KW-0804">Transcription</keyword>
<feature type="region of interest" description="Disordered" evidence="6">
    <location>
        <begin position="678"/>
        <end position="699"/>
    </location>
</feature>
<feature type="compositionally biased region" description="Polar residues" evidence="6">
    <location>
        <begin position="29"/>
        <end position="59"/>
    </location>
</feature>
<comment type="subcellular location">
    <subcellularLocation>
        <location evidence="1">Nucleus</location>
    </subcellularLocation>
</comment>
<feature type="region of interest" description="Disordered" evidence="6">
    <location>
        <begin position="26"/>
        <end position="137"/>
    </location>
</feature>
<feature type="domain" description="Zn(2)-C6 fungal-type" evidence="7">
    <location>
        <begin position="145"/>
        <end position="180"/>
    </location>
</feature>
<evidence type="ECO:0000256" key="1">
    <source>
        <dbReference type="ARBA" id="ARBA00004123"/>
    </source>
</evidence>
<dbReference type="PANTHER" id="PTHR31845:SF17">
    <property type="entry name" value="ZN(II)2CYS6 TRANSCRIPTION FACTOR (EUROFUNG)"/>
    <property type="match status" value="1"/>
</dbReference>
<sequence length="699" mass="76941">MSSETDKGGGAVSSVSALLETLGSRCTEKGQTATDSDIVNPPSKSQTTDFETKPIQSVKSNEDIEESISSGDSQRAGGATDTLNNFATAKNTVADGDASENEYGDESVISDKHSVSSSESKSILNSNLRSLSPNSAEGSKRRMLACKRCHSLKVKCVPLDASVEFSTCKRCFKRNISCEYNAFHKKKKPAPLTNLMKFKIKDDEIEKLREELKRKDRLIKSLRGFTDEEEEKMVAEISLQDRLKFYGKEINELEAILPSSSSSSQNKLQLVEYLNQLNGLKQKISDNFRQNSPDYSSLMAYMYSVQAYLYEPALQTLINSKEYVTPEYKNVFFSTLSQICDSCLLALKHFNQLSLEDMTSNPLFHVSRILYTSGMLLRIRYLSLTIPKSGKASLFTEECISTIKTLTEKIEKTCKMFPKNHALKKVANVLGLFVHTCLSQWYISYKSLSKEIKKHTPLFVDPLFDSDITSLGKRRGVNAIDKSGSTASHEVSHNRAMMPDNSGMNGAKHGAPFKPVMSSFLQPQNDQTPNSTGPIPPYKYGLNAQQQRSSAAYSIVPSPPTPVLHIPSNSAGIPDAGKSDNPIMKFQPAPVYNNMNFNSNMNMGNLSTMPMEQQPTGLDQLAGIAVGDLGNGAATSLPGRVGGMESIENNWEFQYMAFNDEFWSDLFFGNGESLTDPTAGGNNSIAGMDSTPLNLPANN</sequence>
<evidence type="ECO:0000256" key="5">
    <source>
        <dbReference type="ARBA" id="ARBA00023242"/>
    </source>
</evidence>
<feature type="compositionally biased region" description="Low complexity" evidence="6">
    <location>
        <begin position="115"/>
        <end position="135"/>
    </location>
</feature>
<keyword evidence="5" id="KW-0539">Nucleus</keyword>
<dbReference type="InterPro" id="IPR001138">
    <property type="entry name" value="Zn2Cys6_DnaBD"/>
</dbReference>
<keyword evidence="3" id="KW-0238">DNA-binding</keyword>
<evidence type="ECO:0000256" key="4">
    <source>
        <dbReference type="ARBA" id="ARBA00023163"/>
    </source>
</evidence>
<dbReference type="AlphaFoldDB" id="A0A1Q2YLK4"/>
<organism evidence="8 9">
    <name type="scientific">Pichia membranifaciens</name>
    <dbReference type="NCBI Taxonomy" id="4926"/>
    <lineage>
        <taxon>Eukaryota</taxon>
        <taxon>Fungi</taxon>
        <taxon>Dikarya</taxon>
        <taxon>Ascomycota</taxon>
        <taxon>Saccharomycotina</taxon>
        <taxon>Pichiomycetes</taxon>
        <taxon>Pichiales</taxon>
        <taxon>Pichiaceae</taxon>
        <taxon>Pichia</taxon>
    </lineage>
</organism>
<gene>
    <name evidence="8" type="ORF">PMKS-003937</name>
</gene>
<dbReference type="SUPFAM" id="SSF57701">
    <property type="entry name" value="Zn2/Cys6 DNA-binding domain"/>
    <property type="match status" value="1"/>
</dbReference>
<dbReference type="CDD" id="cd00067">
    <property type="entry name" value="GAL4"/>
    <property type="match status" value="1"/>
</dbReference>
<dbReference type="Proteomes" id="UP000186136">
    <property type="component" value="Unassembled WGS sequence"/>
</dbReference>
<evidence type="ECO:0000256" key="2">
    <source>
        <dbReference type="ARBA" id="ARBA00023015"/>
    </source>
</evidence>
<name>A0A1Q2YLK4_9ASCO</name>
<comment type="caution">
    <text evidence="8">The sequence shown here is derived from an EMBL/GenBank/DDBJ whole genome shotgun (WGS) entry which is preliminary data.</text>
</comment>
<dbReference type="GO" id="GO:0000981">
    <property type="term" value="F:DNA-binding transcription factor activity, RNA polymerase II-specific"/>
    <property type="evidence" value="ECO:0007669"/>
    <property type="project" value="InterPro"/>
</dbReference>
<dbReference type="Gene3D" id="4.10.240.10">
    <property type="entry name" value="Zn(2)-C6 fungal-type DNA-binding domain"/>
    <property type="match status" value="1"/>
</dbReference>
<dbReference type="InterPro" id="IPR051089">
    <property type="entry name" value="prtT"/>
</dbReference>
<dbReference type="PANTHER" id="PTHR31845">
    <property type="entry name" value="FINGER DOMAIN PROTEIN, PUTATIVE-RELATED"/>
    <property type="match status" value="1"/>
</dbReference>
<keyword evidence="9" id="KW-1185">Reference proteome</keyword>
<proteinExistence type="predicted"/>
<dbReference type="SMART" id="SM00066">
    <property type="entry name" value="GAL4"/>
    <property type="match status" value="1"/>
</dbReference>
<keyword evidence="2" id="KW-0805">Transcription regulation</keyword>
<reference evidence="8 9" key="1">
    <citation type="submission" date="2016-08" db="EMBL/GenBank/DDBJ databases">
        <title>Whole genome shotgun sequence of Pichia membranifaciens KS47-1.</title>
        <authorList>
            <person name="Konishi M."/>
            <person name="Ishida M."/>
            <person name="Arakawa T."/>
            <person name="Kato Y."/>
            <person name="Horiuchi J."/>
        </authorList>
    </citation>
    <scope>NUCLEOTIDE SEQUENCE [LARGE SCALE GENOMIC DNA]</scope>
    <source>
        <strain evidence="8 9">KS47-1</strain>
    </source>
</reference>
<protein>
    <recommendedName>
        <fullName evidence="7">Zn(2)-C6 fungal-type domain-containing protein</fullName>
    </recommendedName>
</protein>
<dbReference type="InterPro" id="IPR036864">
    <property type="entry name" value="Zn2-C6_fun-type_DNA-bd_sf"/>
</dbReference>
<dbReference type="GO" id="GO:0008270">
    <property type="term" value="F:zinc ion binding"/>
    <property type="evidence" value="ECO:0007669"/>
    <property type="project" value="InterPro"/>
</dbReference>
<evidence type="ECO:0000256" key="3">
    <source>
        <dbReference type="ARBA" id="ARBA00023125"/>
    </source>
</evidence>
<evidence type="ECO:0000256" key="6">
    <source>
        <dbReference type="SAM" id="MobiDB-lite"/>
    </source>
</evidence>
<evidence type="ECO:0000313" key="8">
    <source>
        <dbReference type="EMBL" id="GAV30425.1"/>
    </source>
</evidence>
<dbReference type="GO" id="GO:0000976">
    <property type="term" value="F:transcription cis-regulatory region binding"/>
    <property type="evidence" value="ECO:0007669"/>
    <property type="project" value="TreeGrafter"/>
</dbReference>
<accession>A0A1Q2YLK4</accession>
<dbReference type="GO" id="GO:0005634">
    <property type="term" value="C:nucleus"/>
    <property type="evidence" value="ECO:0007669"/>
    <property type="project" value="UniProtKB-SubCell"/>
</dbReference>
<dbReference type="EMBL" id="BDGI01000177">
    <property type="protein sequence ID" value="GAV30425.1"/>
    <property type="molecule type" value="Genomic_DNA"/>
</dbReference>
<dbReference type="PROSITE" id="PS00463">
    <property type="entry name" value="ZN2_CY6_FUNGAL_1"/>
    <property type="match status" value="1"/>
</dbReference>
<evidence type="ECO:0000313" key="9">
    <source>
        <dbReference type="Proteomes" id="UP000186136"/>
    </source>
</evidence>
<dbReference type="PROSITE" id="PS50048">
    <property type="entry name" value="ZN2_CY6_FUNGAL_2"/>
    <property type="match status" value="1"/>
</dbReference>
<feature type="compositionally biased region" description="Polar residues" evidence="6">
    <location>
        <begin position="81"/>
        <end position="91"/>
    </location>
</feature>
<evidence type="ECO:0000259" key="7">
    <source>
        <dbReference type="PROSITE" id="PS50048"/>
    </source>
</evidence>